<protein>
    <submittedName>
        <fullName evidence="2">(northern house mosquito) hypothetical protein</fullName>
    </submittedName>
</protein>
<feature type="region of interest" description="Disordered" evidence="1">
    <location>
        <begin position="63"/>
        <end position="84"/>
    </location>
</feature>
<dbReference type="EMBL" id="HBUE01076502">
    <property type="protein sequence ID" value="CAG6475360.1"/>
    <property type="molecule type" value="Transcribed_RNA"/>
</dbReference>
<reference evidence="2" key="1">
    <citation type="submission" date="2021-05" db="EMBL/GenBank/DDBJ databases">
        <authorList>
            <person name="Alioto T."/>
            <person name="Alioto T."/>
            <person name="Gomez Garrido J."/>
        </authorList>
    </citation>
    <scope>NUCLEOTIDE SEQUENCE</scope>
</reference>
<proteinExistence type="predicted"/>
<sequence>MVARGPTRDFSLNKFAVTHAFPKGGESFERFRKNLPTHDVSPAGGSKLFQKDSLLKIFSRVDNPHRKTLKRQQPPSARDKLISNNKFVTTRSPFAEVPVYHLPEDF</sequence>
<organism evidence="2">
    <name type="scientific">Culex pipiens</name>
    <name type="common">House mosquito</name>
    <dbReference type="NCBI Taxonomy" id="7175"/>
    <lineage>
        <taxon>Eukaryota</taxon>
        <taxon>Metazoa</taxon>
        <taxon>Ecdysozoa</taxon>
        <taxon>Arthropoda</taxon>
        <taxon>Hexapoda</taxon>
        <taxon>Insecta</taxon>
        <taxon>Pterygota</taxon>
        <taxon>Neoptera</taxon>
        <taxon>Endopterygota</taxon>
        <taxon>Diptera</taxon>
        <taxon>Nematocera</taxon>
        <taxon>Culicoidea</taxon>
        <taxon>Culicidae</taxon>
        <taxon>Culicinae</taxon>
        <taxon>Culicini</taxon>
        <taxon>Culex</taxon>
        <taxon>Culex</taxon>
    </lineage>
</organism>
<evidence type="ECO:0000256" key="1">
    <source>
        <dbReference type="SAM" id="MobiDB-lite"/>
    </source>
</evidence>
<evidence type="ECO:0000313" key="2">
    <source>
        <dbReference type="EMBL" id="CAG6475360.1"/>
    </source>
</evidence>
<accession>A0A8D8BKX0</accession>
<dbReference type="AlphaFoldDB" id="A0A8D8BKX0"/>
<name>A0A8D8BKX0_CULPI</name>